<evidence type="ECO:0000259" key="1">
    <source>
        <dbReference type="Pfam" id="PF09588"/>
    </source>
</evidence>
<dbReference type="GO" id="GO:0004527">
    <property type="term" value="F:exonuclease activity"/>
    <property type="evidence" value="ECO:0007669"/>
    <property type="project" value="UniProtKB-KW"/>
</dbReference>
<dbReference type="InterPro" id="IPR019080">
    <property type="entry name" value="YqaJ_viral_recombinase"/>
</dbReference>
<keyword evidence="2" id="KW-0378">Hydrolase</keyword>
<dbReference type="CDD" id="cd22343">
    <property type="entry name" value="PDDEXK_lambda_exonuclease-like"/>
    <property type="match status" value="1"/>
</dbReference>
<evidence type="ECO:0000313" key="2">
    <source>
        <dbReference type="EMBL" id="JAG05832.1"/>
    </source>
</evidence>
<accession>A0A0A9WBJ7</accession>
<sequence>RQYTFKRDPSRLINANLVSEQDAVKNLNFLLSCAQTTKARCSWDLMLEHIYFDYSIDDERTQILKILRRQLQDALRFGLVTPGCIKGTQDRRDADSWHRLRTIMITASCCSKYLVEDHVNLGKKIKDLMWEPPTEFENVYLRYGRDNEDEARRAYAELTGYVVFSTGLWVNPELPGLGASRDGIVHCPKTGDSGLIEIKCCYMLRDHTPTHLGALTPEQRSRFYLKQDGSKYFLPRNHIYYKQIQMQLGITGFKWCDFVIWTPKGLFVERIEQDETWWEDVSLKLMNVHEKFICPEYFEMKLPRELSLIELL</sequence>
<dbReference type="PANTHER" id="PTHR46609:SF8">
    <property type="entry name" value="YQAJ VIRAL RECOMBINASE DOMAIN-CONTAINING PROTEIN"/>
    <property type="match status" value="1"/>
</dbReference>
<dbReference type="GO" id="GO:0006281">
    <property type="term" value="P:DNA repair"/>
    <property type="evidence" value="ECO:0007669"/>
    <property type="project" value="UniProtKB-ARBA"/>
</dbReference>
<dbReference type="EMBL" id="GBHO01037771">
    <property type="protein sequence ID" value="JAG05833.1"/>
    <property type="molecule type" value="Transcribed_RNA"/>
</dbReference>
<reference evidence="2" key="2">
    <citation type="submission" date="2014-07" db="EMBL/GenBank/DDBJ databases">
        <authorList>
            <person name="Hull J."/>
        </authorList>
    </citation>
    <scope>NUCLEOTIDE SEQUENCE</scope>
</reference>
<organism evidence="2">
    <name type="scientific">Lygus hesperus</name>
    <name type="common">Western plant bug</name>
    <dbReference type="NCBI Taxonomy" id="30085"/>
    <lineage>
        <taxon>Eukaryota</taxon>
        <taxon>Metazoa</taxon>
        <taxon>Ecdysozoa</taxon>
        <taxon>Arthropoda</taxon>
        <taxon>Hexapoda</taxon>
        <taxon>Insecta</taxon>
        <taxon>Pterygota</taxon>
        <taxon>Neoptera</taxon>
        <taxon>Paraneoptera</taxon>
        <taxon>Hemiptera</taxon>
        <taxon>Heteroptera</taxon>
        <taxon>Panheteroptera</taxon>
        <taxon>Cimicomorpha</taxon>
        <taxon>Miridae</taxon>
        <taxon>Mirini</taxon>
        <taxon>Lygus</taxon>
    </lineage>
</organism>
<keyword evidence="2" id="KW-0540">Nuclease</keyword>
<dbReference type="EMBL" id="GBHO01037772">
    <property type="protein sequence ID" value="JAG05832.1"/>
    <property type="molecule type" value="Transcribed_RNA"/>
</dbReference>
<feature type="non-terminal residue" evidence="2">
    <location>
        <position position="1"/>
    </location>
</feature>
<dbReference type="Pfam" id="PF09588">
    <property type="entry name" value="YqaJ"/>
    <property type="match status" value="1"/>
</dbReference>
<dbReference type="InterPro" id="IPR051703">
    <property type="entry name" value="NF-kappa-B_Signaling_Reg"/>
</dbReference>
<gene>
    <name evidence="2" type="primary">exo_4</name>
    <name evidence="3" type="synonym">exo_2</name>
    <name evidence="2" type="ORF">CM83_50309</name>
    <name evidence="3" type="ORF">CM83_50310</name>
</gene>
<dbReference type="InterPro" id="IPR011604">
    <property type="entry name" value="PDDEXK-like_dom_sf"/>
</dbReference>
<dbReference type="Gene3D" id="3.90.320.10">
    <property type="match status" value="1"/>
</dbReference>
<dbReference type="InterPro" id="IPR011335">
    <property type="entry name" value="Restrct_endonuc-II-like"/>
</dbReference>
<dbReference type="AlphaFoldDB" id="A0A0A9WBJ7"/>
<reference evidence="2" key="1">
    <citation type="journal article" date="2014" name="PLoS ONE">
        <title>Transcriptome-Based Identification of ABC Transporters in the Western Tarnished Plant Bug Lygus hesperus.</title>
        <authorList>
            <person name="Hull J.J."/>
            <person name="Chaney K."/>
            <person name="Geib S.M."/>
            <person name="Fabrick J.A."/>
            <person name="Brent C.S."/>
            <person name="Walsh D."/>
            <person name="Lavine L.C."/>
        </authorList>
    </citation>
    <scope>NUCLEOTIDE SEQUENCE</scope>
</reference>
<name>A0A0A9WBJ7_LYGHE</name>
<evidence type="ECO:0000313" key="3">
    <source>
        <dbReference type="EMBL" id="JAG05833.1"/>
    </source>
</evidence>
<dbReference type="SUPFAM" id="SSF52980">
    <property type="entry name" value="Restriction endonuclease-like"/>
    <property type="match status" value="1"/>
</dbReference>
<feature type="domain" description="YqaJ viral recombinase" evidence="1">
    <location>
        <begin position="97"/>
        <end position="253"/>
    </location>
</feature>
<keyword evidence="2" id="KW-0269">Exonuclease</keyword>
<protein>
    <submittedName>
        <fullName evidence="2">Exonuclease</fullName>
    </submittedName>
</protein>
<dbReference type="PANTHER" id="PTHR46609">
    <property type="entry name" value="EXONUCLEASE, PHAGE-TYPE/RECB, C-TERMINAL DOMAIN-CONTAINING PROTEIN"/>
    <property type="match status" value="1"/>
</dbReference>
<proteinExistence type="predicted"/>